<comment type="caution">
    <text evidence="1">The sequence shown here is derived from an EMBL/GenBank/DDBJ whole genome shotgun (WGS) entry which is preliminary data.</text>
</comment>
<protein>
    <recommendedName>
        <fullName evidence="3">Transcription regulator TrmB N-terminal domain-containing protein</fullName>
    </recommendedName>
</protein>
<proteinExistence type="predicted"/>
<accession>A0A1G2KBF3</accession>
<gene>
    <name evidence="1" type="ORF">A2633_02325</name>
</gene>
<dbReference type="EMBL" id="MHQC01000003">
    <property type="protein sequence ID" value="OGZ95851.1"/>
    <property type="molecule type" value="Genomic_DNA"/>
</dbReference>
<dbReference type="InterPro" id="IPR036388">
    <property type="entry name" value="WH-like_DNA-bd_sf"/>
</dbReference>
<sequence>MTQAETIENLHINLGVSLPAAKLYFATLTLGTGTLTELAREAEISRITAPKPIKELLILGILRKQVVGKRLKYYPLNPADLSEVVEKKKQNLVDLAKVLVQQISASEQDMQIRWLSGISGIHTAFREFFSRGKGDFVHFENAETYSYVGKDFAESLIDLRVSKNRKNRVVVISGPQMDPWYRAQIEKDYKQLRQTIVVSEKEYPFHANIAACENLIMIFEYREKPFVLLIDNIFVAESVRAIHQMVWDRYRGE</sequence>
<dbReference type="Proteomes" id="UP000177152">
    <property type="component" value="Unassembled WGS sequence"/>
</dbReference>
<evidence type="ECO:0000313" key="1">
    <source>
        <dbReference type="EMBL" id="OGZ95851.1"/>
    </source>
</evidence>
<dbReference type="Gene3D" id="1.10.10.10">
    <property type="entry name" value="Winged helix-like DNA-binding domain superfamily/Winged helix DNA-binding domain"/>
    <property type="match status" value="1"/>
</dbReference>
<evidence type="ECO:0008006" key="3">
    <source>
        <dbReference type="Google" id="ProtNLM"/>
    </source>
</evidence>
<dbReference type="AlphaFoldDB" id="A0A1G2KBF3"/>
<name>A0A1G2KBF3_9BACT</name>
<organism evidence="1 2">
    <name type="scientific">Candidatus Sungbacteria bacterium RIFCSPHIGHO2_01_FULL_47_32</name>
    <dbReference type="NCBI Taxonomy" id="1802264"/>
    <lineage>
        <taxon>Bacteria</taxon>
        <taxon>Candidatus Sungiibacteriota</taxon>
    </lineage>
</organism>
<reference evidence="1 2" key="1">
    <citation type="journal article" date="2016" name="Nat. Commun.">
        <title>Thousands of microbial genomes shed light on interconnected biogeochemical processes in an aquifer system.</title>
        <authorList>
            <person name="Anantharaman K."/>
            <person name="Brown C.T."/>
            <person name="Hug L.A."/>
            <person name="Sharon I."/>
            <person name="Castelle C.J."/>
            <person name="Probst A.J."/>
            <person name="Thomas B.C."/>
            <person name="Singh A."/>
            <person name="Wilkins M.J."/>
            <person name="Karaoz U."/>
            <person name="Brodie E.L."/>
            <person name="Williams K.H."/>
            <person name="Hubbard S.S."/>
            <person name="Banfield J.F."/>
        </authorList>
    </citation>
    <scope>NUCLEOTIDE SEQUENCE [LARGE SCALE GENOMIC DNA]</scope>
</reference>
<evidence type="ECO:0000313" key="2">
    <source>
        <dbReference type="Proteomes" id="UP000177152"/>
    </source>
</evidence>